<evidence type="ECO:0000256" key="4">
    <source>
        <dbReference type="ARBA" id="ARBA00022759"/>
    </source>
</evidence>
<dbReference type="GO" id="GO:0004190">
    <property type="term" value="F:aspartic-type endopeptidase activity"/>
    <property type="evidence" value="ECO:0007669"/>
    <property type="project" value="InterPro"/>
</dbReference>
<dbReference type="GO" id="GO:0004519">
    <property type="term" value="F:endonuclease activity"/>
    <property type="evidence" value="ECO:0007669"/>
    <property type="project" value="UniProtKB-KW"/>
</dbReference>
<keyword evidence="5" id="KW-0378">Hydrolase</keyword>
<proteinExistence type="predicted"/>
<evidence type="ECO:0000259" key="8">
    <source>
        <dbReference type="PROSITE" id="PS50994"/>
    </source>
</evidence>
<dbReference type="CDD" id="cd00303">
    <property type="entry name" value="retropepsin_like"/>
    <property type="match status" value="1"/>
</dbReference>
<keyword evidence="3" id="KW-0540">Nuclease</keyword>
<evidence type="ECO:0000256" key="3">
    <source>
        <dbReference type="ARBA" id="ARBA00022722"/>
    </source>
</evidence>
<dbReference type="GO" id="GO:0042575">
    <property type="term" value="C:DNA polymerase complex"/>
    <property type="evidence" value="ECO:0007669"/>
    <property type="project" value="UniProtKB-ARBA"/>
</dbReference>
<evidence type="ECO:0000313" key="11">
    <source>
        <dbReference type="EMBL" id="CAI6368776.1"/>
    </source>
</evidence>
<evidence type="ECO:0000256" key="5">
    <source>
        <dbReference type="ARBA" id="ARBA00022801"/>
    </source>
</evidence>
<dbReference type="Gene3D" id="3.30.70.270">
    <property type="match status" value="1"/>
</dbReference>
<dbReference type="Pfam" id="PF05380">
    <property type="entry name" value="Peptidase_A17"/>
    <property type="match status" value="1"/>
</dbReference>
<dbReference type="GO" id="GO:0006508">
    <property type="term" value="P:proteolysis"/>
    <property type="evidence" value="ECO:0007669"/>
    <property type="project" value="InterPro"/>
</dbReference>
<keyword evidence="4" id="KW-0255">Endonuclease</keyword>
<evidence type="ECO:0000256" key="7">
    <source>
        <dbReference type="SAM" id="MobiDB-lite"/>
    </source>
</evidence>
<dbReference type="Pfam" id="PF18701">
    <property type="entry name" value="DUF5641"/>
    <property type="match status" value="1"/>
</dbReference>
<reference evidence="9 12" key="1">
    <citation type="submission" date="2023-01" db="EMBL/GenBank/DDBJ databases">
        <authorList>
            <person name="Whitehead M."/>
        </authorList>
    </citation>
    <scope>NUCLEOTIDE SEQUENCE [LARGE SCALE GENOMIC DNA]</scope>
</reference>
<gene>
    <name evidence="10" type="ORF">MEUPH1_LOCUS18702</name>
    <name evidence="11" type="ORF">MEUPH1_LOCUS23099</name>
    <name evidence="9" type="ORF">MEUPH1_LOCUS7496</name>
</gene>
<keyword evidence="6" id="KW-0695">RNA-directed DNA polymerase</keyword>
<feature type="compositionally biased region" description="Basic and acidic residues" evidence="7">
    <location>
        <begin position="330"/>
        <end position="344"/>
    </location>
</feature>
<feature type="region of interest" description="Disordered" evidence="7">
    <location>
        <begin position="118"/>
        <end position="144"/>
    </location>
</feature>
<dbReference type="Gene3D" id="3.10.10.10">
    <property type="entry name" value="HIV Type 1 Reverse Transcriptase, subunit A, domain 1"/>
    <property type="match status" value="1"/>
</dbReference>
<protein>
    <recommendedName>
        <fullName evidence="8">Integrase catalytic domain-containing protein</fullName>
    </recommendedName>
</protein>
<dbReference type="SUPFAM" id="SSF56672">
    <property type="entry name" value="DNA/RNA polymerases"/>
    <property type="match status" value="1"/>
</dbReference>
<dbReference type="EMBL" id="CARXXK010000001">
    <property type="protein sequence ID" value="CAI6351116.1"/>
    <property type="molecule type" value="Genomic_DNA"/>
</dbReference>
<evidence type="ECO:0000313" key="12">
    <source>
        <dbReference type="Proteomes" id="UP001160148"/>
    </source>
</evidence>
<keyword evidence="12" id="KW-1185">Reference proteome</keyword>
<organism evidence="9 12">
    <name type="scientific">Macrosiphum euphorbiae</name>
    <name type="common">potato aphid</name>
    <dbReference type="NCBI Taxonomy" id="13131"/>
    <lineage>
        <taxon>Eukaryota</taxon>
        <taxon>Metazoa</taxon>
        <taxon>Ecdysozoa</taxon>
        <taxon>Arthropoda</taxon>
        <taxon>Hexapoda</taxon>
        <taxon>Insecta</taxon>
        <taxon>Pterygota</taxon>
        <taxon>Neoptera</taxon>
        <taxon>Paraneoptera</taxon>
        <taxon>Hemiptera</taxon>
        <taxon>Sternorrhyncha</taxon>
        <taxon>Aphidomorpha</taxon>
        <taxon>Aphidoidea</taxon>
        <taxon>Aphididae</taxon>
        <taxon>Macrosiphini</taxon>
        <taxon>Macrosiphum</taxon>
    </lineage>
</organism>
<dbReference type="GO" id="GO:0003964">
    <property type="term" value="F:RNA-directed DNA polymerase activity"/>
    <property type="evidence" value="ECO:0007669"/>
    <property type="project" value="UniProtKB-KW"/>
</dbReference>
<dbReference type="Proteomes" id="UP001160148">
    <property type="component" value="Unassembled WGS sequence"/>
</dbReference>
<evidence type="ECO:0000313" key="10">
    <source>
        <dbReference type="EMBL" id="CAI6363805.1"/>
    </source>
</evidence>
<name>A0AAV0W5U7_9HEMI</name>
<dbReference type="Pfam" id="PF13650">
    <property type="entry name" value="Asp_protease_2"/>
    <property type="match status" value="1"/>
</dbReference>
<dbReference type="PANTHER" id="PTHR47331:SF1">
    <property type="entry name" value="GAG-LIKE PROTEIN"/>
    <property type="match status" value="1"/>
</dbReference>
<comment type="caution">
    <text evidence="9">The sequence shown here is derived from an EMBL/GenBank/DDBJ whole genome shotgun (WGS) entry which is preliminary data.</text>
</comment>
<evidence type="ECO:0000256" key="6">
    <source>
        <dbReference type="ARBA" id="ARBA00022918"/>
    </source>
</evidence>
<dbReference type="Gene3D" id="2.40.70.10">
    <property type="entry name" value="Acid Proteases"/>
    <property type="match status" value="1"/>
</dbReference>
<accession>A0AAV0W5U7</accession>
<evidence type="ECO:0000313" key="9">
    <source>
        <dbReference type="EMBL" id="CAI6351116.1"/>
    </source>
</evidence>
<dbReference type="GO" id="GO:0015074">
    <property type="term" value="P:DNA integration"/>
    <property type="evidence" value="ECO:0007669"/>
    <property type="project" value="InterPro"/>
</dbReference>
<keyword evidence="2" id="KW-0548">Nucleotidyltransferase</keyword>
<keyword evidence="1" id="KW-0808">Transferase</keyword>
<dbReference type="Pfam" id="PF03564">
    <property type="entry name" value="DUF1759"/>
    <property type="match status" value="1"/>
</dbReference>
<dbReference type="InterPro" id="IPR005312">
    <property type="entry name" value="DUF1759"/>
</dbReference>
<dbReference type="InterPro" id="IPR040676">
    <property type="entry name" value="DUF5641"/>
</dbReference>
<dbReference type="EMBL" id="CARXXK010000005">
    <property type="protein sequence ID" value="CAI6368776.1"/>
    <property type="molecule type" value="Genomic_DNA"/>
</dbReference>
<dbReference type="InterPro" id="IPR001584">
    <property type="entry name" value="Integrase_cat-core"/>
</dbReference>
<dbReference type="Gene3D" id="3.30.420.10">
    <property type="entry name" value="Ribonuclease H-like superfamily/Ribonuclease H"/>
    <property type="match status" value="1"/>
</dbReference>
<dbReference type="InterPro" id="IPR008042">
    <property type="entry name" value="Retrotrans_Pao"/>
</dbReference>
<feature type="region of interest" description="Disordered" evidence="7">
    <location>
        <begin position="320"/>
        <end position="350"/>
    </location>
</feature>
<dbReference type="InterPro" id="IPR012337">
    <property type="entry name" value="RNaseH-like_sf"/>
</dbReference>
<dbReference type="PROSITE" id="PS50994">
    <property type="entry name" value="INTEGRASE"/>
    <property type="match status" value="1"/>
</dbReference>
<dbReference type="InterPro" id="IPR043502">
    <property type="entry name" value="DNA/RNA_pol_sf"/>
</dbReference>
<dbReference type="InterPro" id="IPR021109">
    <property type="entry name" value="Peptidase_aspartic_dom_sf"/>
</dbReference>
<evidence type="ECO:0000256" key="1">
    <source>
        <dbReference type="ARBA" id="ARBA00022679"/>
    </source>
</evidence>
<dbReference type="InterPro" id="IPR036397">
    <property type="entry name" value="RNaseH_sf"/>
</dbReference>
<feature type="compositionally biased region" description="Polar residues" evidence="7">
    <location>
        <begin position="120"/>
        <end position="138"/>
    </location>
</feature>
<dbReference type="SUPFAM" id="SSF50630">
    <property type="entry name" value="Acid proteases"/>
    <property type="match status" value="1"/>
</dbReference>
<sequence length="1720" mass="193548">MTGGGSDDDTARQLRALQRTKTIAIISRDATVNRIQAIHELSKQVTTNPDLRNEFLTAVGDLDSLWERFVADNQAVLYALLDLGLSVEFSLTKETEVRSLYIQAIAVAETLRPTQIGDDNVSQVESTRSNRSDGNNCSGRPRLPEIPLPTFSGDLLDWPVFRDRFNARVVERTDLSNIDRFYYLLGCLKDEALHSIRNIVVSDATYDLAWTTLVERFDKPRQLASLIVDKLISIPAQSQESLVGLKDFLTVFSDQVSTLESLNIPDLGEFLLFSLSARCLPLSTRKGFEAVNRNEFPTAADVVTYVKNRVSILEAVNFTSTSHRPPAPQERPKPSLRRHDEKRSKVTLHTSRLSNDPALKCLFCSKDHSSVQCPNFEGLSMDARYQTARDKKVCFRCLNSTHWSNRCKINKPCDKCSGRHHSLLHRDYQETEKRTPPQVSMVSARDTSTVLLGTALLHVRDHAGCMQQVRALIDSGSQISVMSTSCVERLGLRRVKWTAPLTGVSGVAVSNVDGLVKCIIAPRYDDHRIHVSAWILPKITGNMPICPLAPQVKQHFSHLALADPGFDRSDPIDLLLGADVYSQVMDGKRIVINDSLPAAFGSLFGWIIIGPVQGSVSQSFQSNVVSLTISLETIIQRFWQVEEPDEVPDTFTKDGQCESIYISERTRDSMGRFVVPLPFLNEHRSETFPGSRQIAVRRFQNLEKKLQDNDTLGQAYRQFMHEYESLGHMSIAPCPGSYFIPHHPVFKGSLTSSKIRVVFDASATASNKLSLNQCLHTGPKLQQDIIDILLRFRVHKYTFTADVCKMYRQILVHQQYRSFQHILWRASTTDELKEYQLNTVTYGVNCAPYLALRVLQDIAEQEGSDFPTVKDALLHQTYVDDVCVGADTSNELVKLQSDLQLVLGRAGLDLKKWSSNLPSILSAVPLEDRASDVIHFDDKEGGVTKVLGLQWNPSMDVFGFNVCPSSHTPTKRTVLSIIARIYDPIGFLAPVIFYAKHIMQRIWKANVSWDDPLPPDLVNCWSVFVDSLPALSNVKVPRFLATQLQSRVQLCGFCDASEKGYSAVVYLRTVTHNHSVSISLLGSKTKMAPVKTSTVPRLELCAAVLLARWLYRLLTILQDKLNVDSTFAWSDSQIVLSWLVKPHSMFKVFVSNRVHRIHTLLPHCQWGYVRSAINPADCASRGMLPSELISHSLYWCGPKFLYANVDTWDTSPTPIPVEQLPDTKIVSLTVTVSEPSEWICRFSSYDRMLRVISWVRRFIFRCKRKEYPLAFLQASELQESLVSIVRVSQRLLLSGLFITLESDRTPSRSYARLRPFIDSNGLIRIGGRLHHADLPTLQKQPMLLPKTSHLAKLIVRHWHLVTCHSGPRVITALITRNFWIMSVRVVIRQTIGSCTTCVRAIAQSPQPLMADLPAARVQVCQPFSKVGIDYAGPLPMRECRLRKPREYKVYIAVFVCMAVKAVHLELVLELSTDAFLAAFDRFVARRGLPQEIFSDCGTNFVGASKRLSILVNHPENRDRLTARAPCSWNFNPPAAPHFGGLWEAAVRSTKTLLSRVMGCHHPTLEELSTVLCRIEAVLNSRPLTPMSSSPLDLDYLTPGHFLIGRPLLSVPDLPMPETSSKSVPRWKLLHQCHQAFWRRWSAEYLCSLQVRNKWTKSSPNLKIGDMVVVKDKQLAPTHWRLGRILSVNPGVDGVVRVVRLLTSQGELTRPVVKLVLLPTE</sequence>
<dbReference type="PROSITE" id="PS00141">
    <property type="entry name" value="ASP_PROTEASE"/>
    <property type="match status" value="1"/>
</dbReference>
<dbReference type="InterPro" id="IPR001969">
    <property type="entry name" value="Aspartic_peptidase_AS"/>
</dbReference>
<evidence type="ECO:0000256" key="2">
    <source>
        <dbReference type="ARBA" id="ARBA00022695"/>
    </source>
</evidence>
<dbReference type="InterPro" id="IPR043128">
    <property type="entry name" value="Rev_trsase/Diguanyl_cyclase"/>
</dbReference>
<dbReference type="GO" id="GO:0003676">
    <property type="term" value="F:nucleic acid binding"/>
    <property type="evidence" value="ECO:0007669"/>
    <property type="project" value="InterPro"/>
</dbReference>
<dbReference type="SUPFAM" id="SSF53098">
    <property type="entry name" value="Ribonuclease H-like"/>
    <property type="match status" value="1"/>
</dbReference>
<dbReference type="PANTHER" id="PTHR47331">
    <property type="entry name" value="PHD-TYPE DOMAIN-CONTAINING PROTEIN"/>
    <property type="match status" value="1"/>
</dbReference>
<dbReference type="EMBL" id="CARXXK010000003">
    <property type="protein sequence ID" value="CAI6363805.1"/>
    <property type="molecule type" value="Genomic_DNA"/>
</dbReference>
<feature type="domain" description="Integrase catalytic" evidence="8">
    <location>
        <begin position="1418"/>
        <end position="1606"/>
    </location>
</feature>